<name>A0A433SFC4_9BURK</name>
<dbReference type="CDD" id="cd02042">
    <property type="entry name" value="ParAB_family"/>
    <property type="match status" value="1"/>
</dbReference>
<keyword evidence="3" id="KW-1185">Reference proteome</keyword>
<keyword evidence="2" id="KW-0378">Hydrolase</keyword>
<dbReference type="EMBL" id="PQSP01000002">
    <property type="protein sequence ID" value="RUS67447.1"/>
    <property type="molecule type" value="Genomic_DNA"/>
</dbReference>
<dbReference type="InterPro" id="IPR027417">
    <property type="entry name" value="P-loop_NTPase"/>
</dbReference>
<comment type="caution">
    <text evidence="2">The sequence shown here is derived from an EMBL/GenBank/DDBJ whole genome shotgun (WGS) entry which is preliminary data.</text>
</comment>
<dbReference type="Gene3D" id="3.40.50.300">
    <property type="entry name" value="P-loop containing nucleotide triphosphate hydrolases"/>
    <property type="match status" value="1"/>
</dbReference>
<dbReference type="PANTHER" id="PTHR13696">
    <property type="entry name" value="P-LOOP CONTAINING NUCLEOSIDE TRIPHOSPHATE HYDROLASE"/>
    <property type="match status" value="1"/>
</dbReference>
<dbReference type="SUPFAM" id="SSF52540">
    <property type="entry name" value="P-loop containing nucleoside triphosphate hydrolases"/>
    <property type="match status" value="1"/>
</dbReference>
<proteinExistence type="predicted"/>
<evidence type="ECO:0000313" key="3">
    <source>
        <dbReference type="Proteomes" id="UP000286947"/>
    </source>
</evidence>
<dbReference type="RefSeq" id="WP_126979487.1">
    <property type="nucleotide sequence ID" value="NZ_PQSP01000002.1"/>
</dbReference>
<feature type="domain" description="AAA" evidence="1">
    <location>
        <begin position="3"/>
        <end position="154"/>
    </location>
</feature>
<organism evidence="2 3">
    <name type="scientific">Saezia sanguinis</name>
    <dbReference type="NCBI Taxonomy" id="1965230"/>
    <lineage>
        <taxon>Bacteria</taxon>
        <taxon>Pseudomonadati</taxon>
        <taxon>Pseudomonadota</taxon>
        <taxon>Betaproteobacteria</taxon>
        <taxon>Burkholderiales</taxon>
        <taxon>Saeziaceae</taxon>
        <taxon>Saezia</taxon>
    </lineage>
</organism>
<dbReference type="OrthoDB" id="5288747at2"/>
<accession>A0A433SFC4</accession>
<sequence>MLVISIISTKGGEGKTTLTANVGGFLANAGLRVLLIDLDIQPTLSSYYKLDKTAPCGIYELLAFNERAPDRIISNTAIPNLSLIFSNDDLGQLNTLLLHAPDGRFRLRNLLPSFKNLFDVVLIDTQGARSVLLEMAIIASSTVLSPVTPAILAAREFRRGTLQLMSDIAPYKHLGILPPPVNMLINRIPAVSANARLIQKTLKEIFIDQPGIRILNTDIPQIEAYPRAAVQGLPVHRVEYRQPSGRVAPAAIETMRQLTIELFPQWKTQLMNVTGRKGNEPK</sequence>
<dbReference type="InterPro" id="IPR050678">
    <property type="entry name" value="DNA_Partitioning_ATPase"/>
</dbReference>
<dbReference type="PANTHER" id="PTHR13696:SF99">
    <property type="entry name" value="COBYRINIC ACID AC-DIAMIDE SYNTHASE"/>
    <property type="match status" value="1"/>
</dbReference>
<dbReference type="AlphaFoldDB" id="A0A433SFC4"/>
<protein>
    <submittedName>
        <fullName evidence="2">Sporulation initiation inhibitor protein Soj</fullName>
        <ecNumber evidence="2">3.6.-.-</ecNumber>
    </submittedName>
</protein>
<evidence type="ECO:0000313" key="2">
    <source>
        <dbReference type="EMBL" id="RUS67447.1"/>
    </source>
</evidence>
<evidence type="ECO:0000259" key="1">
    <source>
        <dbReference type="Pfam" id="PF13614"/>
    </source>
</evidence>
<dbReference type="Pfam" id="PF13614">
    <property type="entry name" value="AAA_31"/>
    <property type="match status" value="1"/>
</dbReference>
<dbReference type="Proteomes" id="UP000286947">
    <property type="component" value="Unassembled WGS sequence"/>
</dbReference>
<reference evidence="2 3" key="1">
    <citation type="submission" date="2018-01" db="EMBL/GenBank/DDBJ databases">
        <title>Saezia sanguinis gen. nov., sp. nov., in the order Burkholderiales isolated from human blood.</title>
        <authorList>
            <person name="Medina-Pascual M.J."/>
            <person name="Valdezate S."/>
            <person name="Monzon S."/>
            <person name="Cuesta I."/>
            <person name="Carrasco G."/>
            <person name="Villalon P."/>
            <person name="Saez-Nieto J.A."/>
        </authorList>
    </citation>
    <scope>NUCLEOTIDE SEQUENCE [LARGE SCALE GENOMIC DNA]</scope>
    <source>
        <strain evidence="2 3">CNM695-12</strain>
    </source>
</reference>
<dbReference type="EC" id="3.6.-.-" evidence="2"/>
<dbReference type="GO" id="GO:0016787">
    <property type="term" value="F:hydrolase activity"/>
    <property type="evidence" value="ECO:0007669"/>
    <property type="project" value="UniProtKB-KW"/>
</dbReference>
<gene>
    <name evidence="2" type="primary">soj_2</name>
    <name evidence="2" type="ORF">CUZ56_01392</name>
</gene>
<dbReference type="InterPro" id="IPR025669">
    <property type="entry name" value="AAA_dom"/>
</dbReference>